<dbReference type="AlphaFoldDB" id="A0A4Q9PS61"/>
<dbReference type="GO" id="GO:0004190">
    <property type="term" value="F:aspartic-type endopeptidase activity"/>
    <property type="evidence" value="ECO:0007669"/>
    <property type="project" value="InterPro"/>
</dbReference>
<dbReference type="PANTHER" id="PTHR47966">
    <property type="entry name" value="BETA-SITE APP-CLEAVING ENZYME, ISOFORM A-RELATED"/>
    <property type="match status" value="1"/>
</dbReference>
<dbReference type="EMBL" id="ML145139">
    <property type="protein sequence ID" value="TBU57252.1"/>
    <property type="molecule type" value="Genomic_DNA"/>
</dbReference>
<dbReference type="InterPro" id="IPR001461">
    <property type="entry name" value="Aspartic_peptidase_A1"/>
</dbReference>
<dbReference type="Pfam" id="PF00026">
    <property type="entry name" value="Asp"/>
    <property type="match status" value="2"/>
</dbReference>
<evidence type="ECO:0000259" key="3">
    <source>
        <dbReference type="PROSITE" id="PS51767"/>
    </source>
</evidence>
<gene>
    <name evidence="4" type="ORF">BD310DRAFT_821877</name>
</gene>
<evidence type="ECO:0000256" key="2">
    <source>
        <dbReference type="SAM" id="MobiDB-lite"/>
    </source>
</evidence>
<dbReference type="SUPFAM" id="SSF50630">
    <property type="entry name" value="Acid proteases"/>
    <property type="match status" value="1"/>
</dbReference>
<protein>
    <submittedName>
        <fullName evidence="4">Acid protease</fullName>
    </submittedName>
</protein>
<sequence length="1146" mass="126203">MCMRRVASITPTSTYNVLVQVGETFVPLLLDTGSADLWVVTDQCGDSCVQANVPLYPHADLTPAGQDVQLLYGDSRTGTHATGPIGTATVGVAGMSIPDQYFAAIVDTNTTVLQTGSSGILGLGFPPISVIWRQLLASNTTRVIPPIYKRWVVVPEDSPARQDHSSSSADSTGRADHTSGSQKSRVTTQQSFASPADSFSTLGSFFTRLVTWEILSRPLVVTSLQRDTFSLSETTGTLSLGGLPFGLTDEDLTWVPVRSYSPSQGGLPPPPDAPNEVYPLVWEIPVDDVYLDGTKLPRSMLSPASISLSALIDTGNSLIRGPQDVVEQIISILGNTFDCSIPHTLSFEIGGIRFPVDPRDFAHPRKSHHNSGYPALHARCRPALVSTDPPSSDGFSYSWSLGDPFLKSTLVAFYYGNMTRPSVDPPRVGLRSTVPSNAGAELEEAVSAALFRGGIFPATSQAAPDATPLQMQSMSPSADMVPEETQSMPYDVNAWSFSQDNSAYKQLPPDEIQEWCLSRTAEYQTHIFFIRKHLAPAAYDAVCEIKSKIRGLRHEYNSAAPIHRYLPPELLMEIFAYIHPAMKHRRSLRVLRVCRYWRNLIVKTPQFWANLLSFPLTASSWSPLWHMDRFNVELARSAPQSLTLSLDHCNALTVSTLTIYADRISSLALAFHVLELENVTRLLQRHMPRLRHLSIRKCYQIGNRPTLTLTFPHYPSLHSLQLERSHFYPPLAPHTSLRHLKLKFATVHSLPTTSNFVSSMRSIHDALANFPNLETLCTAFSLSEYGGRGFFNEPAPELTRIVRLPLLRHLEIQDMSAHINMFLRHLDFPSTTSLVLEPAYKFTRGPMMVPVPPGINNASHAQRSEMSLSLCVWPFDGSARWETHGDGVRPVSVTLSMAARRLDIVSTFTSELVNALAPAGGLTSLTAEGTWGHAKEYWTTLIPRLPRLRHLTCVASTTTRDVVPLLGKPQTNGEFLCPNLTHLTVAWTLPYDVSVGSGLATQLMPSDAAVVESREGGVDDDRGMTASQDSLCGMLRTCLTERAGHCGPIQKLSVAFGGSCGIYEAVLQPRELHSFEQRLRDTLGMFLPEIAVMNEELALTVFWIGLEQSATELSSSYLQNIVSITISIEFSDVTLLNQLLTDERLS</sequence>
<keyword evidence="4" id="KW-0378">Hydrolase</keyword>
<dbReference type="Gene3D" id="2.40.70.10">
    <property type="entry name" value="Acid Proteases"/>
    <property type="match status" value="2"/>
</dbReference>
<dbReference type="InterPro" id="IPR032675">
    <property type="entry name" value="LRR_dom_sf"/>
</dbReference>
<dbReference type="PANTHER" id="PTHR47966:SF6">
    <property type="entry name" value="PEPTIDASE A1 DOMAIN-CONTAINING PROTEIN"/>
    <property type="match status" value="1"/>
</dbReference>
<reference evidence="4 5" key="1">
    <citation type="submission" date="2019-01" db="EMBL/GenBank/DDBJ databases">
        <title>Draft genome sequences of three monokaryotic isolates of the white-rot basidiomycete fungus Dichomitus squalens.</title>
        <authorList>
            <consortium name="DOE Joint Genome Institute"/>
            <person name="Lopez S.C."/>
            <person name="Andreopoulos B."/>
            <person name="Pangilinan J."/>
            <person name="Lipzen A."/>
            <person name="Riley R."/>
            <person name="Ahrendt S."/>
            <person name="Ng V."/>
            <person name="Barry K."/>
            <person name="Daum C."/>
            <person name="Grigoriev I.V."/>
            <person name="Hilden K.S."/>
            <person name="Makela M.R."/>
            <person name="de Vries R.P."/>
        </authorList>
    </citation>
    <scope>NUCLEOTIDE SEQUENCE [LARGE SCALE GENOMIC DNA]</scope>
    <source>
        <strain evidence="4 5">CBS 464.89</strain>
    </source>
</reference>
<accession>A0A4Q9PS61</accession>
<dbReference type="CDD" id="cd09917">
    <property type="entry name" value="F-box_SF"/>
    <property type="match status" value="1"/>
</dbReference>
<evidence type="ECO:0000256" key="1">
    <source>
        <dbReference type="ARBA" id="ARBA00007447"/>
    </source>
</evidence>
<dbReference type="SUPFAM" id="SSF52047">
    <property type="entry name" value="RNI-like"/>
    <property type="match status" value="1"/>
</dbReference>
<dbReference type="Pfam" id="PF12937">
    <property type="entry name" value="F-box-like"/>
    <property type="match status" value="1"/>
</dbReference>
<comment type="similarity">
    <text evidence="1">Belongs to the peptidase A1 family.</text>
</comment>
<dbReference type="PRINTS" id="PR00792">
    <property type="entry name" value="PEPSIN"/>
</dbReference>
<proteinExistence type="inferred from homology"/>
<name>A0A4Q9PS61_9APHY</name>
<dbReference type="CDD" id="cd05471">
    <property type="entry name" value="pepsin_like"/>
    <property type="match status" value="1"/>
</dbReference>
<feature type="region of interest" description="Disordered" evidence="2">
    <location>
        <begin position="158"/>
        <end position="190"/>
    </location>
</feature>
<dbReference type="InterPro" id="IPR021109">
    <property type="entry name" value="Peptidase_aspartic_dom_sf"/>
</dbReference>
<dbReference type="Gene3D" id="3.80.10.10">
    <property type="entry name" value="Ribonuclease Inhibitor"/>
    <property type="match status" value="1"/>
</dbReference>
<keyword evidence="4" id="KW-0645">Protease</keyword>
<dbReference type="PROSITE" id="PS51767">
    <property type="entry name" value="PEPTIDASE_A1"/>
    <property type="match status" value="1"/>
</dbReference>
<feature type="compositionally biased region" description="Polar residues" evidence="2">
    <location>
        <begin position="178"/>
        <end position="190"/>
    </location>
</feature>
<dbReference type="GO" id="GO:0006508">
    <property type="term" value="P:proteolysis"/>
    <property type="evidence" value="ECO:0007669"/>
    <property type="project" value="UniProtKB-KW"/>
</dbReference>
<keyword evidence="5" id="KW-1185">Reference proteome</keyword>
<dbReference type="InterPro" id="IPR034164">
    <property type="entry name" value="Pepsin-like_dom"/>
</dbReference>
<organism evidence="4 5">
    <name type="scientific">Dichomitus squalens</name>
    <dbReference type="NCBI Taxonomy" id="114155"/>
    <lineage>
        <taxon>Eukaryota</taxon>
        <taxon>Fungi</taxon>
        <taxon>Dikarya</taxon>
        <taxon>Basidiomycota</taxon>
        <taxon>Agaricomycotina</taxon>
        <taxon>Agaricomycetes</taxon>
        <taxon>Polyporales</taxon>
        <taxon>Polyporaceae</taxon>
        <taxon>Dichomitus</taxon>
    </lineage>
</organism>
<evidence type="ECO:0000313" key="5">
    <source>
        <dbReference type="Proteomes" id="UP000292082"/>
    </source>
</evidence>
<feature type="domain" description="Peptidase A1" evidence="3">
    <location>
        <begin position="15"/>
        <end position="431"/>
    </location>
</feature>
<dbReference type="SUPFAM" id="SSF81383">
    <property type="entry name" value="F-box domain"/>
    <property type="match status" value="1"/>
</dbReference>
<dbReference type="Gene3D" id="1.20.1280.50">
    <property type="match status" value="1"/>
</dbReference>
<dbReference type="InterPro" id="IPR036047">
    <property type="entry name" value="F-box-like_dom_sf"/>
</dbReference>
<evidence type="ECO:0000313" key="4">
    <source>
        <dbReference type="EMBL" id="TBU57252.1"/>
    </source>
</evidence>
<dbReference type="InterPro" id="IPR001810">
    <property type="entry name" value="F-box_dom"/>
</dbReference>
<dbReference type="Proteomes" id="UP000292082">
    <property type="component" value="Unassembled WGS sequence"/>
</dbReference>
<dbReference type="InterPro" id="IPR033121">
    <property type="entry name" value="PEPTIDASE_A1"/>
</dbReference>